<dbReference type="AlphaFoldDB" id="A0A656INL1"/>
<comment type="caution">
    <text evidence="1">The sequence shown here is derived from an EMBL/GenBank/DDBJ whole genome shotgun (WGS) entry which is preliminary data.</text>
</comment>
<reference evidence="1 2" key="1">
    <citation type="submission" date="2013-04" db="EMBL/GenBank/DDBJ databases">
        <authorList>
            <person name="McClelland M."/>
            <person name="Porwollik S."/>
            <person name="Desai P."/>
            <person name="Cheng P."/>
            <person name="Wollam A."/>
            <person name="Pepin K."/>
            <person name="Palsikar V.B."/>
            <person name="Fulton L."/>
            <person name="Fulton R."/>
            <person name="Delehaunty K."/>
            <person name="Fronick C."/>
            <person name="Godfrey J."/>
            <person name="Waligorski J."/>
            <person name="Appelbaum E."/>
            <person name="Tomlinson C."/>
            <person name="Warren W."/>
            <person name="Sodergren E."/>
            <person name="Weinstock G."/>
            <person name="Wilson R.K."/>
        </authorList>
    </citation>
    <scope>NUCLEOTIDE SEQUENCE [LARGE SCALE GENOMIC DNA]</scope>
    <source>
        <strain evidence="1 2">2009K0958</strain>
    </source>
</reference>
<sequence length="49" mass="5810">MLPTRKNLCPVNTKRRVNQPIKSINLYKNADMFYACFIKESRSASEIYR</sequence>
<evidence type="ECO:0000313" key="2">
    <source>
        <dbReference type="Proteomes" id="UP000014535"/>
    </source>
</evidence>
<gene>
    <name evidence="1" type="ORF">A673_00293</name>
</gene>
<organism evidence="1 2">
    <name type="scientific">Salmonella enteritidis (strain 2009K0958)</name>
    <dbReference type="NCBI Taxonomy" id="1192586"/>
    <lineage>
        <taxon>Bacteria</taxon>
        <taxon>Pseudomonadati</taxon>
        <taxon>Pseudomonadota</taxon>
        <taxon>Gammaproteobacteria</taxon>
        <taxon>Enterobacterales</taxon>
        <taxon>Enterobacteriaceae</taxon>
        <taxon>Salmonella</taxon>
    </lineage>
</organism>
<name>A0A656INL1_SALE2</name>
<dbReference type="Proteomes" id="UP000014535">
    <property type="component" value="Unassembled WGS sequence"/>
</dbReference>
<accession>A0A656INL1</accession>
<protein>
    <submittedName>
        <fullName evidence="1">Uncharacterized protein</fullName>
    </submittedName>
</protein>
<dbReference type="EMBL" id="ATFT01000006">
    <property type="protein sequence ID" value="EPI76602.1"/>
    <property type="molecule type" value="Genomic_DNA"/>
</dbReference>
<evidence type="ECO:0000313" key="1">
    <source>
        <dbReference type="EMBL" id="EPI76602.1"/>
    </source>
</evidence>
<proteinExistence type="predicted"/>